<dbReference type="SMART" id="SM00345">
    <property type="entry name" value="HTH_GNTR"/>
    <property type="match status" value="1"/>
</dbReference>
<dbReference type="InterPro" id="IPR036390">
    <property type="entry name" value="WH_DNA-bd_sf"/>
</dbReference>
<dbReference type="GO" id="GO:0003700">
    <property type="term" value="F:DNA-binding transcription factor activity"/>
    <property type="evidence" value="ECO:0007669"/>
    <property type="project" value="InterPro"/>
</dbReference>
<dbReference type="Gene3D" id="1.10.10.10">
    <property type="entry name" value="Winged helix-like DNA-binding domain superfamily/Winged helix DNA-binding domain"/>
    <property type="match status" value="1"/>
</dbReference>
<keyword evidence="6" id="KW-1185">Reference proteome</keyword>
<dbReference type="InterPro" id="IPR008920">
    <property type="entry name" value="TF_FadR/GntR_C"/>
</dbReference>
<organism evidence="5 6">
    <name type="scientific">Flavimaricola marinus</name>
    <dbReference type="NCBI Taxonomy" id="1819565"/>
    <lineage>
        <taxon>Bacteria</taxon>
        <taxon>Pseudomonadati</taxon>
        <taxon>Pseudomonadota</taxon>
        <taxon>Alphaproteobacteria</taxon>
        <taxon>Rhodobacterales</taxon>
        <taxon>Paracoccaceae</taxon>
        <taxon>Flavimaricola</taxon>
    </lineage>
</organism>
<feature type="domain" description="HTH gntR-type" evidence="4">
    <location>
        <begin position="16"/>
        <end position="83"/>
    </location>
</feature>
<dbReference type="InterPro" id="IPR036388">
    <property type="entry name" value="WH-like_DNA-bd_sf"/>
</dbReference>
<dbReference type="InterPro" id="IPR011711">
    <property type="entry name" value="GntR_C"/>
</dbReference>
<evidence type="ECO:0000256" key="3">
    <source>
        <dbReference type="ARBA" id="ARBA00023163"/>
    </source>
</evidence>
<dbReference type="GO" id="GO:0003677">
    <property type="term" value="F:DNA binding"/>
    <property type="evidence" value="ECO:0007669"/>
    <property type="project" value="UniProtKB-KW"/>
</dbReference>
<dbReference type="RefSeq" id="WP_093991050.1">
    <property type="nucleotide sequence ID" value="NZ_FXZK01000001.1"/>
</dbReference>
<dbReference type="Gene3D" id="1.20.120.530">
    <property type="entry name" value="GntR ligand-binding domain-like"/>
    <property type="match status" value="1"/>
</dbReference>
<evidence type="ECO:0000259" key="4">
    <source>
        <dbReference type="PROSITE" id="PS50949"/>
    </source>
</evidence>
<reference evidence="5 6" key="1">
    <citation type="submission" date="2017-05" db="EMBL/GenBank/DDBJ databases">
        <authorList>
            <person name="Song R."/>
            <person name="Chenine A.L."/>
            <person name="Ruprecht R.M."/>
        </authorList>
    </citation>
    <scope>NUCLEOTIDE SEQUENCE [LARGE SCALE GENOMIC DNA]</scope>
    <source>
        <strain evidence="5 6">CECT 8899</strain>
    </source>
</reference>
<dbReference type="Pfam" id="PF00392">
    <property type="entry name" value="GntR"/>
    <property type="match status" value="1"/>
</dbReference>
<dbReference type="PANTHER" id="PTHR43537:SF6">
    <property type="entry name" value="HTH-TYPE TRANSCRIPTIONAL REPRESSOR RSPR"/>
    <property type="match status" value="1"/>
</dbReference>
<dbReference type="InterPro" id="IPR000524">
    <property type="entry name" value="Tscrpt_reg_HTH_GntR"/>
</dbReference>
<name>A0A238LBZ9_9RHOB</name>
<dbReference type="Proteomes" id="UP000201613">
    <property type="component" value="Unassembled WGS sequence"/>
</dbReference>
<dbReference type="Pfam" id="PF07729">
    <property type="entry name" value="FCD"/>
    <property type="match status" value="1"/>
</dbReference>
<proteinExistence type="predicted"/>
<gene>
    <name evidence="5" type="primary">ydfH_4</name>
    <name evidence="5" type="ORF">LOM8899_01065</name>
</gene>
<evidence type="ECO:0000256" key="1">
    <source>
        <dbReference type="ARBA" id="ARBA00023015"/>
    </source>
</evidence>
<dbReference type="AlphaFoldDB" id="A0A238LBZ9"/>
<keyword evidence="3" id="KW-0804">Transcription</keyword>
<evidence type="ECO:0000313" key="6">
    <source>
        <dbReference type="Proteomes" id="UP000201613"/>
    </source>
</evidence>
<keyword evidence="1" id="KW-0805">Transcription regulation</keyword>
<sequence length="232" mass="25877">MSTGQAIEPLEKMGEPSVTDQVFGVLRHQILNLTLEPGTKLSEIEVARQMDVSRQPVRNAFYSLSKQGLLVIRPQRATQVSLISEPDVAQANFIRTALEAETCRIAAQSMTKDDLKVLETLIQDQFSAEAAGDKPLFHQLDDQFHQEICNRTGAPHAWEIIYESKAHVDRVRMLSLDLGLRAAIDGHVAIFDAIKARNEVDAVAALRAHLSRIRIAFNDIKASHPDWFDTDA</sequence>
<dbReference type="CDD" id="cd07377">
    <property type="entry name" value="WHTH_GntR"/>
    <property type="match status" value="1"/>
</dbReference>
<dbReference type="PROSITE" id="PS50949">
    <property type="entry name" value="HTH_GNTR"/>
    <property type="match status" value="1"/>
</dbReference>
<keyword evidence="2" id="KW-0238">DNA-binding</keyword>
<dbReference type="PANTHER" id="PTHR43537">
    <property type="entry name" value="TRANSCRIPTIONAL REGULATOR, GNTR FAMILY"/>
    <property type="match status" value="1"/>
</dbReference>
<evidence type="ECO:0000256" key="2">
    <source>
        <dbReference type="ARBA" id="ARBA00023125"/>
    </source>
</evidence>
<dbReference type="EMBL" id="FXZK01000001">
    <property type="protein sequence ID" value="SMY06935.1"/>
    <property type="molecule type" value="Genomic_DNA"/>
</dbReference>
<protein>
    <submittedName>
        <fullName evidence="5">Putative HTH-type transcriptional regulator YdfH</fullName>
    </submittedName>
</protein>
<accession>A0A238LBZ9</accession>
<evidence type="ECO:0000313" key="5">
    <source>
        <dbReference type="EMBL" id="SMY06935.1"/>
    </source>
</evidence>
<dbReference type="OrthoDB" id="9788098at2"/>
<dbReference type="SUPFAM" id="SSF48008">
    <property type="entry name" value="GntR ligand-binding domain-like"/>
    <property type="match status" value="1"/>
</dbReference>
<dbReference type="SMART" id="SM00895">
    <property type="entry name" value="FCD"/>
    <property type="match status" value="1"/>
</dbReference>
<dbReference type="SUPFAM" id="SSF46785">
    <property type="entry name" value="Winged helix' DNA-binding domain"/>
    <property type="match status" value="1"/>
</dbReference>